<dbReference type="AlphaFoldDB" id="A0A1H7SU35"/>
<dbReference type="EMBL" id="FOAS01000020">
    <property type="protein sequence ID" value="SEL75616.1"/>
    <property type="molecule type" value="Genomic_DNA"/>
</dbReference>
<comment type="similarity">
    <text evidence="10">Belongs to the ZapG family.</text>
</comment>
<protein>
    <recommendedName>
        <fullName evidence="11">Z-ring associated protein G</fullName>
    </recommendedName>
    <alternativeName>
        <fullName evidence="12">Cell division protein ZapG</fullName>
    </alternativeName>
</protein>
<sequence>MEAFLSTWLIPAAALVIGLGLGFALGRIIPGSTAGKVQQRLEDLQEQFSDYQHEVVTHFNTTASLVKKLTKSYQDVQDHLNSSANRLALDEITRQRLIAALKSEAPKPKRETPASTEAPKDYAPKDPNAPGALSGQSTKQNA</sequence>
<evidence type="ECO:0000313" key="15">
    <source>
        <dbReference type="Proteomes" id="UP000185766"/>
    </source>
</evidence>
<keyword evidence="2" id="KW-1003">Cell membrane</keyword>
<dbReference type="OrthoDB" id="7068713at2"/>
<keyword evidence="7" id="KW-1133">Transmembrane helix</keyword>
<dbReference type="InterPro" id="IPR009386">
    <property type="entry name" value="ZapG-like"/>
</dbReference>
<dbReference type="STRING" id="1429083.GCA_001885685_02805"/>
<reference evidence="14 15" key="1">
    <citation type="submission" date="2016-10" db="EMBL/GenBank/DDBJ databases">
        <authorList>
            <person name="de Groot N.N."/>
        </authorList>
    </citation>
    <scope>NUCLEOTIDE SEQUENCE [LARGE SCALE GENOMIC DNA]</scope>
    <source>
        <strain evidence="14 15">JCM 19513</strain>
    </source>
</reference>
<evidence type="ECO:0000256" key="6">
    <source>
        <dbReference type="ARBA" id="ARBA00022960"/>
    </source>
</evidence>
<evidence type="ECO:0000256" key="3">
    <source>
        <dbReference type="ARBA" id="ARBA00022519"/>
    </source>
</evidence>
<evidence type="ECO:0000313" key="14">
    <source>
        <dbReference type="EMBL" id="SEL75616.1"/>
    </source>
</evidence>
<accession>A0A1H7SU35</accession>
<keyword evidence="9" id="KW-0131">Cell cycle</keyword>
<dbReference type="PANTHER" id="PTHR39579">
    <property type="entry name" value="INNER MEMBRANE PROTEIN YHCB"/>
    <property type="match status" value="1"/>
</dbReference>
<evidence type="ECO:0000256" key="11">
    <source>
        <dbReference type="ARBA" id="ARBA00035703"/>
    </source>
</evidence>
<dbReference type="PANTHER" id="PTHR39579:SF1">
    <property type="entry name" value="INNER MEMBRANE PROTEIN YHCB"/>
    <property type="match status" value="1"/>
</dbReference>
<feature type="compositionally biased region" description="Basic and acidic residues" evidence="13">
    <location>
        <begin position="104"/>
        <end position="124"/>
    </location>
</feature>
<keyword evidence="4" id="KW-0132">Cell division</keyword>
<organism evidence="14 15">
    <name type="scientific">Atopomonas hussainii</name>
    <dbReference type="NCBI Taxonomy" id="1429083"/>
    <lineage>
        <taxon>Bacteria</taxon>
        <taxon>Pseudomonadati</taxon>
        <taxon>Pseudomonadota</taxon>
        <taxon>Gammaproteobacteria</taxon>
        <taxon>Pseudomonadales</taxon>
        <taxon>Pseudomonadaceae</taxon>
        <taxon>Atopomonas</taxon>
    </lineage>
</organism>
<dbReference type="Proteomes" id="UP000185766">
    <property type="component" value="Unassembled WGS sequence"/>
</dbReference>
<evidence type="ECO:0000256" key="1">
    <source>
        <dbReference type="ARBA" id="ARBA00004377"/>
    </source>
</evidence>
<dbReference type="RefSeq" id="WP_071872012.1">
    <property type="nucleotide sequence ID" value="NZ_FOAS01000020.1"/>
</dbReference>
<keyword evidence="3" id="KW-0997">Cell inner membrane</keyword>
<dbReference type="Pfam" id="PF06295">
    <property type="entry name" value="ZapG-like"/>
    <property type="match status" value="1"/>
</dbReference>
<dbReference type="GO" id="GO:0051301">
    <property type="term" value="P:cell division"/>
    <property type="evidence" value="ECO:0007669"/>
    <property type="project" value="UniProtKB-KW"/>
</dbReference>
<feature type="region of interest" description="Disordered" evidence="13">
    <location>
        <begin position="100"/>
        <end position="142"/>
    </location>
</feature>
<gene>
    <name evidence="14" type="ORF">SAMN05216214_12052</name>
</gene>
<keyword evidence="5" id="KW-0812">Transmembrane</keyword>
<evidence type="ECO:0000256" key="7">
    <source>
        <dbReference type="ARBA" id="ARBA00022989"/>
    </source>
</evidence>
<keyword evidence="6" id="KW-0133">Cell shape</keyword>
<dbReference type="GO" id="GO:0005886">
    <property type="term" value="C:plasma membrane"/>
    <property type="evidence" value="ECO:0007669"/>
    <property type="project" value="UniProtKB-SubCell"/>
</dbReference>
<evidence type="ECO:0000256" key="8">
    <source>
        <dbReference type="ARBA" id="ARBA00023136"/>
    </source>
</evidence>
<evidence type="ECO:0000256" key="4">
    <source>
        <dbReference type="ARBA" id="ARBA00022618"/>
    </source>
</evidence>
<evidence type="ECO:0000256" key="5">
    <source>
        <dbReference type="ARBA" id="ARBA00022692"/>
    </source>
</evidence>
<comment type="subcellular location">
    <subcellularLocation>
        <location evidence="1">Cell inner membrane</location>
        <topology evidence="1">Single-pass membrane protein</topology>
    </subcellularLocation>
</comment>
<evidence type="ECO:0000256" key="12">
    <source>
        <dbReference type="ARBA" id="ARBA00035727"/>
    </source>
</evidence>
<dbReference type="GO" id="GO:0008360">
    <property type="term" value="P:regulation of cell shape"/>
    <property type="evidence" value="ECO:0007669"/>
    <property type="project" value="UniProtKB-KW"/>
</dbReference>
<keyword evidence="15" id="KW-1185">Reference proteome</keyword>
<evidence type="ECO:0000256" key="2">
    <source>
        <dbReference type="ARBA" id="ARBA00022475"/>
    </source>
</evidence>
<keyword evidence="8" id="KW-0472">Membrane</keyword>
<evidence type="ECO:0000256" key="10">
    <source>
        <dbReference type="ARBA" id="ARBA00035657"/>
    </source>
</evidence>
<evidence type="ECO:0000256" key="13">
    <source>
        <dbReference type="SAM" id="MobiDB-lite"/>
    </source>
</evidence>
<evidence type="ECO:0000256" key="9">
    <source>
        <dbReference type="ARBA" id="ARBA00023306"/>
    </source>
</evidence>
<proteinExistence type="inferred from homology"/>
<name>A0A1H7SU35_9GAMM</name>